<evidence type="ECO:0000256" key="5">
    <source>
        <dbReference type="ARBA" id="ARBA00023307"/>
    </source>
</evidence>
<protein>
    <submittedName>
        <fullName evidence="7">Cobalamin-binding protein</fullName>
    </submittedName>
</protein>
<sequence length="358" mass="39655">MGIVKKQTAEKISDEELDIATAATELFFKQRPELEAQYGKAGRTASLQGVRDHLAHLSEAILASSQALFKNYVAWAQEKLAARNIPASDLAVNLNCVKEILAQRLPIENYVIAAKYMNSALLQLEKKVTRQSSYLEEDAPLSSLASQYMNLLLEGDRGAASKLILDEVDAGTSVKAIYMHVFQPVQYEIGRLWQQDKLTIAQEHYCSAATQLIMSQLYYKVVGSEKNHHKVVAACVEGDMHEIGIRMVSDFLEMEGWHTYYLGANMPKSSIIKTLHEQKPDLLLLSATMTYHLHAITELITAMHTDPDLQHIKVMVGGHPFNIAPGLWKEIGADGYANDASDALEQANRLVSEASGTA</sequence>
<dbReference type="Gene3D" id="1.10.490.20">
    <property type="entry name" value="Phycocyanins"/>
    <property type="match status" value="1"/>
</dbReference>
<evidence type="ECO:0000313" key="7">
    <source>
        <dbReference type="EMBL" id="RDV16504.1"/>
    </source>
</evidence>
<evidence type="ECO:0000256" key="1">
    <source>
        <dbReference type="ARBA" id="ARBA00008182"/>
    </source>
</evidence>
<dbReference type="GO" id="GO:0046872">
    <property type="term" value="F:metal ion binding"/>
    <property type="evidence" value="ECO:0007669"/>
    <property type="project" value="UniProtKB-KW"/>
</dbReference>
<evidence type="ECO:0000256" key="4">
    <source>
        <dbReference type="ARBA" id="ARBA00023285"/>
    </source>
</evidence>
<dbReference type="GO" id="GO:0046653">
    <property type="term" value="P:tetrahydrofolate metabolic process"/>
    <property type="evidence" value="ECO:0007669"/>
    <property type="project" value="TreeGrafter"/>
</dbReference>
<dbReference type="RefSeq" id="WP_115564364.1">
    <property type="nucleotide sequence ID" value="NZ_QRGR01000004.1"/>
</dbReference>
<reference evidence="8" key="1">
    <citation type="submission" date="2018-08" db="EMBL/GenBank/DDBJ databases">
        <authorList>
            <person name="Liu Z.-W."/>
            <person name="Du Z.-J."/>
        </authorList>
    </citation>
    <scope>NUCLEOTIDE SEQUENCE [LARGE SCALE GENOMIC DNA]</scope>
    <source>
        <strain evidence="8">H4X</strain>
    </source>
</reference>
<dbReference type="PROSITE" id="PS51332">
    <property type="entry name" value="B12_BINDING"/>
    <property type="match status" value="1"/>
</dbReference>
<evidence type="ECO:0000256" key="3">
    <source>
        <dbReference type="ARBA" id="ARBA00022991"/>
    </source>
</evidence>
<dbReference type="InterPro" id="IPR006158">
    <property type="entry name" value="Cobalamin-bd"/>
</dbReference>
<name>A0A3D8LGZ2_9BACT</name>
<dbReference type="Pfam" id="PF02607">
    <property type="entry name" value="B12-binding_2"/>
    <property type="match status" value="1"/>
</dbReference>
<dbReference type="SUPFAM" id="SSF46458">
    <property type="entry name" value="Globin-like"/>
    <property type="match status" value="1"/>
</dbReference>
<dbReference type="InterPro" id="IPR009050">
    <property type="entry name" value="Globin-like_sf"/>
</dbReference>
<dbReference type="InterPro" id="IPR036594">
    <property type="entry name" value="Meth_synthase_dom"/>
</dbReference>
<dbReference type="Gene3D" id="1.10.1240.10">
    <property type="entry name" value="Methionine synthase domain"/>
    <property type="match status" value="1"/>
</dbReference>
<dbReference type="GO" id="GO:0008705">
    <property type="term" value="F:methionine synthase activity"/>
    <property type="evidence" value="ECO:0007669"/>
    <property type="project" value="TreeGrafter"/>
</dbReference>
<proteinExistence type="inferred from homology"/>
<dbReference type="Proteomes" id="UP000256708">
    <property type="component" value="Unassembled WGS sequence"/>
</dbReference>
<evidence type="ECO:0000313" key="8">
    <source>
        <dbReference type="Proteomes" id="UP000256708"/>
    </source>
</evidence>
<dbReference type="OrthoDB" id="9803687at2"/>
<dbReference type="AlphaFoldDB" id="A0A3D8LGZ2"/>
<dbReference type="GO" id="GO:0031419">
    <property type="term" value="F:cobalamin binding"/>
    <property type="evidence" value="ECO:0007669"/>
    <property type="project" value="InterPro"/>
</dbReference>
<comment type="similarity">
    <text evidence="1">Belongs to the phycobiliprotein family.</text>
</comment>
<accession>A0A3D8LGZ2</accession>
<dbReference type="InterPro" id="IPR003759">
    <property type="entry name" value="Cbl-bd_cap"/>
</dbReference>
<feature type="domain" description="B12-binding" evidence="6">
    <location>
        <begin position="228"/>
        <end position="358"/>
    </location>
</feature>
<dbReference type="GO" id="GO:0005829">
    <property type="term" value="C:cytosol"/>
    <property type="evidence" value="ECO:0007669"/>
    <property type="project" value="TreeGrafter"/>
</dbReference>
<comment type="caution">
    <text evidence="7">The sequence shown here is derived from an EMBL/GenBank/DDBJ whole genome shotgun (WGS) entry which is preliminary data.</text>
</comment>
<dbReference type="Gene3D" id="3.40.50.280">
    <property type="entry name" value="Cobalamin-binding domain"/>
    <property type="match status" value="1"/>
</dbReference>
<evidence type="ECO:0000256" key="2">
    <source>
        <dbReference type="ARBA" id="ARBA00022723"/>
    </source>
</evidence>
<dbReference type="SUPFAM" id="SSF52242">
    <property type="entry name" value="Cobalamin (vitamin B12)-binding domain"/>
    <property type="match status" value="1"/>
</dbReference>
<evidence type="ECO:0000259" key="6">
    <source>
        <dbReference type="PROSITE" id="PS51332"/>
    </source>
</evidence>
<dbReference type="PANTHER" id="PTHR45833">
    <property type="entry name" value="METHIONINE SYNTHASE"/>
    <property type="match status" value="1"/>
</dbReference>
<dbReference type="InterPro" id="IPR050554">
    <property type="entry name" value="Met_Synthase/Corrinoid"/>
</dbReference>
<keyword evidence="4" id="KW-0170">Cobalt</keyword>
<keyword evidence="5" id="KW-0089">Bile pigment</keyword>
<dbReference type="PANTHER" id="PTHR45833:SF1">
    <property type="entry name" value="METHIONINE SYNTHASE"/>
    <property type="match status" value="1"/>
</dbReference>
<dbReference type="InterPro" id="IPR038719">
    <property type="entry name" value="Phycobilisome_asu/bsu_sf"/>
</dbReference>
<dbReference type="GO" id="GO:0050667">
    <property type="term" value="P:homocysteine metabolic process"/>
    <property type="evidence" value="ECO:0007669"/>
    <property type="project" value="TreeGrafter"/>
</dbReference>
<keyword evidence="8" id="KW-1185">Reference proteome</keyword>
<keyword evidence="3" id="KW-0157">Chromophore</keyword>
<keyword evidence="2" id="KW-0479">Metal-binding</keyword>
<dbReference type="Pfam" id="PF02310">
    <property type="entry name" value="B12-binding"/>
    <property type="match status" value="1"/>
</dbReference>
<organism evidence="7 8">
    <name type="scientific">Pontibacter diazotrophicus</name>
    <dbReference type="NCBI Taxonomy" id="1400979"/>
    <lineage>
        <taxon>Bacteria</taxon>
        <taxon>Pseudomonadati</taxon>
        <taxon>Bacteroidota</taxon>
        <taxon>Cytophagia</taxon>
        <taxon>Cytophagales</taxon>
        <taxon>Hymenobacteraceae</taxon>
        <taxon>Pontibacter</taxon>
    </lineage>
</organism>
<gene>
    <name evidence="7" type="ORF">DXT99_04720</name>
</gene>
<dbReference type="EMBL" id="QRGR01000004">
    <property type="protein sequence ID" value="RDV16504.1"/>
    <property type="molecule type" value="Genomic_DNA"/>
</dbReference>
<dbReference type="InterPro" id="IPR036724">
    <property type="entry name" value="Cobalamin-bd_sf"/>
</dbReference>